<feature type="transmembrane region" description="Helical" evidence="6">
    <location>
        <begin position="153"/>
        <end position="178"/>
    </location>
</feature>
<dbReference type="EMBL" id="LGLV01000010">
    <property type="protein sequence ID" value="OBZ94248.1"/>
    <property type="molecule type" value="Genomic_DNA"/>
</dbReference>
<keyword evidence="8" id="KW-1185">Reference proteome</keyword>
<name>A0A1C7NZ69_9HYPH</name>
<keyword evidence="2" id="KW-1003">Cell membrane</keyword>
<evidence type="ECO:0000256" key="1">
    <source>
        <dbReference type="ARBA" id="ARBA00004651"/>
    </source>
</evidence>
<evidence type="ECO:0000256" key="6">
    <source>
        <dbReference type="SAM" id="Phobius"/>
    </source>
</evidence>
<dbReference type="PATRIC" id="fig|1612624.7.peg.5181"/>
<dbReference type="STRING" id="1612624.ADU59_16260"/>
<evidence type="ECO:0000313" key="7">
    <source>
        <dbReference type="EMBL" id="OBZ94248.1"/>
    </source>
</evidence>
<dbReference type="GO" id="GO:0005886">
    <property type="term" value="C:plasma membrane"/>
    <property type="evidence" value="ECO:0007669"/>
    <property type="project" value="UniProtKB-SubCell"/>
</dbReference>
<evidence type="ECO:0000313" key="8">
    <source>
        <dbReference type="Proteomes" id="UP000093111"/>
    </source>
</evidence>
<dbReference type="OrthoDB" id="7659099at2"/>
<organism evidence="7 8">
    <name type="scientific">Pararhizobium polonicum</name>
    <dbReference type="NCBI Taxonomy" id="1612624"/>
    <lineage>
        <taxon>Bacteria</taxon>
        <taxon>Pseudomonadati</taxon>
        <taxon>Pseudomonadota</taxon>
        <taxon>Alphaproteobacteria</taxon>
        <taxon>Hyphomicrobiales</taxon>
        <taxon>Rhizobiaceae</taxon>
        <taxon>Rhizobium/Agrobacterium group</taxon>
        <taxon>Pararhizobium</taxon>
    </lineage>
</organism>
<dbReference type="PANTHER" id="PTHR30086:SF20">
    <property type="entry name" value="ARGININE EXPORTER PROTEIN ARGO-RELATED"/>
    <property type="match status" value="1"/>
</dbReference>
<reference evidence="7 8" key="1">
    <citation type="journal article" date="2016" name="Syst. Appl. Microbiol.">
        <title>Pararhizobium polonicum sp. nov. isolated from tumors on stone fruit rootstocks.</title>
        <authorList>
            <person name="Pulawska J."/>
            <person name="Kuzmanovic N."/>
            <person name="Willems A."/>
            <person name="Pothier J.F."/>
        </authorList>
    </citation>
    <scope>NUCLEOTIDE SEQUENCE [LARGE SCALE GENOMIC DNA]</scope>
    <source>
        <strain evidence="7 8">F5.1</strain>
    </source>
</reference>
<keyword evidence="3 6" id="KW-0812">Transmembrane</keyword>
<keyword evidence="5 6" id="KW-0472">Membrane</keyword>
<evidence type="ECO:0000256" key="4">
    <source>
        <dbReference type="ARBA" id="ARBA00022989"/>
    </source>
</evidence>
<dbReference type="InterPro" id="IPR001123">
    <property type="entry name" value="LeuE-type"/>
</dbReference>
<dbReference type="AlphaFoldDB" id="A0A1C7NZ69"/>
<feature type="transmembrane region" description="Helical" evidence="6">
    <location>
        <begin position="120"/>
        <end position="141"/>
    </location>
</feature>
<sequence length="212" mass="22833">MSTLLPYLPQLMVAWGAYIIATASPGPAVVAIISTAISRGRNAGLALAFGVLTGSYTWAMLAAAGLSALIRSYGNALFILKIAGGLYLLWLAFKALKAAMRKETENALPLEKQPPTLRRLYFKGLGIHLTNPKAIFSWLTLVSLGTPQDAPHVMPILIGGCMVLGVIIFMGFALLFSVEPVHRGYKRARRWIEGAMAGFFAFAGLRLLTAKL</sequence>
<dbReference type="RefSeq" id="WP_068955205.1">
    <property type="nucleotide sequence ID" value="NZ_LGLV01000010.1"/>
</dbReference>
<evidence type="ECO:0000256" key="5">
    <source>
        <dbReference type="ARBA" id="ARBA00023136"/>
    </source>
</evidence>
<evidence type="ECO:0000256" key="2">
    <source>
        <dbReference type="ARBA" id="ARBA00022475"/>
    </source>
</evidence>
<gene>
    <name evidence="7" type="ORF">ADU59_16260</name>
</gene>
<feature type="transmembrane region" description="Helical" evidence="6">
    <location>
        <begin position="12"/>
        <end position="33"/>
    </location>
</feature>
<dbReference type="Pfam" id="PF01810">
    <property type="entry name" value="LysE"/>
    <property type="match status" value="1"/>
</dbReference>
<feature type="transmembrane region" description="Helical" evidence="6">
    <location>
        <begin position="190"/>
        <end position="209"/>
    </location>
</feature>
<protein>
    <submittedName>
        <fullName evidence="7">Amino acid transporter</fullName>
    </submittedName>
</protein>
<feature type="transmembrane region" description="Helical" evidence="6">
    <location>
        <begin position="76"/>
        <end position="93"/>
    </location>
</feature>
<proteinExistence type="predicted"/>
<dbReference type="GO" id="GO:0015171">
    <property type="term" value="F:amino acid transmembrane transporter activity"/>
    <property type="evidence" value="ECO:0007669"/>
    <property type="project" value="TreeGrafter"/>
</dbReference>
<comment type="caution">
    <text evidence="7">The sequence shown here is derived from an EMBL/GenBank/DDBJ whole genome shotgun (WGS) entry which is preliminary data.</text>
</comment>
<accession>A0A1C7NZ69</accession>
<comment type="subcellular location">
    <subcellularLocation>
        <location evidence="1">Cell membrane</location>
        <topology evidence="1">Multi-pass membrane protein</topology>
    </subcellularLocation>
</comment>
<feature type="transmembrane region" description="Helical" evidence="6">
    <location>
        <begin position="45"/>
        <end position="70"/>
    </location>
</feature>
<dbReference type="Proteomes" id="UP000093111">
    <property type="component" value="Unassembled WGS sequence"/>
</dbReference>
<evidence type="ECO:0000256" key="3">
    <source>
        <dbReference type="ARBA" id="ARBA00022692"/>
    </source>
</evidence>
<dbReference type="PANTHER" id="PTHR30086">
    <property type="entry name" value="ARGININE EXPORTER PROTEIN ARGO"/>
    <property type="match status" value="1"/>
</dbReference>
<keyword evidence="4 6" id="KW-1133">Transmembrane helix</keyword>